<dbReference type="OrthoDB" id="8410830at2"/>
<protein>
    <recommendedName>
        <fullName evidence="3">Tetratricopeptide repeat protein</fullName>
    </recommendedName>
</protein>
<dbReference type="EMBL" id="AP012273">
    <property type="protein sequence ID" value="BAO43669.1"/>
    <property type="molecule type" value="Genomic_DNA"/>
</dbReference>
<evidence type="ECO:0008006" key="3">
    <source>
        <dbReference type="Google" id="ProtNLM"/>
    </source>
</evidence>
<dbReference type="RefSeq" id="WP_041065602.1">
    <property type="nucleotide sequence ID" value="NZ_AP012273.1"/>
</dbReference>
<reference evidence="1 2" key="1">
    <citation type="journal article" date="2014" name="PLoS ONE">
        <title>Physiological and genomic features of a novel sulfur-oxidizing gammaproteobacterium belonging to a previously uncultivated symbiotic lineage isolated from a hydrothermal vent.</title>
        <authorList>
            <person name="Nunoura T."/>
            <person name="Takaki Y."/>
            <person name="Kazama H."/>
            <person name="Kakuta J."/>
            <person name="Shimamura S."/>
            <person name="Makita H."/>
            <person name="Hirai M."/>
            <person name="Miyazaki M."/>
            <person name="Takai K."/>
        </authorList>
    </citation>
    <scope>NUCLEOTIDE SEQUENCE [LARGE SCALE GENOMIC DNA]</scope>
    <source>
        <strain evidence="1 2">Hiromi1</strain>
    </source>
</reference>
<evidence type="ECO:0000313" key="1">
    <source>
        <dbReference type="EMBL" id="BAO43669.1"/>
    </source>
</evidence>
<dbReference type="SUPFAM" id="SSF48452">
    <property type="entry name" value="TPR-like"/>
    <property type="match status" value="1"/>
</dbReference>
<dbReference type="Proteomes" id="UP000031631">
    <property type="component" value="Chromosome"/>
</dbReference>
<gene>
    <name evidence="1" type="ORF">TBH_C0731</name>
</gene>
<dbReference type="InterPro" id="IPR011990">
    <property type="entry name" value="TPR-like_helical_dom_sf"/>
</dbReference>
<keyword evidence="2" id="KW-1185">Reference proteome</keyword>
<dbReference type="AlphaFoldDB" id="A0A7U6GHC3"/>
<dbReference type="Gene3D" id="1.25.40.10">
    <property type="entry name" value="Tetratricopeptide repeat domain"/>
    <property type="match status" value="1"/>
</dbReference>
<organism evidence="1 2">
    <name type="scientific">Thiolapillus brandeum</name>
    <dbReference type="NCBI Taxonomy" id="1076588"/>
    <lineage>
        <taxon>Bacteria</taxon>
        <taxon>Pseudomonadati</taxon>
        <taxon>Pseudomonadota</taxon>
        <taxon>Gammaproteobacteria</taxon>
        <taxon>Chromatiales</taxon>
        <taxon>Sedimenticolaceae</taxon>
        <taxon>Thiolapillus</taxon>
    </lineage>
</organism>
<evidence type="ECO:0000313" key="2">
    <source>
        <dbReference type="Proteomes" id="UP000031631"/>
    </source>
</evidence>
<dbReference type="Gene3D" id="2.60.120.260">
    <property type="entry name" value="Galactose-binding domain-like"/>
    <property type="match status" value="1"/>
</dbReference>
<proteinExistence type="predicted"/>
<dbReference type="KEGG" id="tbn:TBH_C0731"/>
<accession>A0A7U6GHC3</accession>
<name>A0A7U6GHC3_9GAMM</name>
<sequence length="416" mass="47388">MSKKKRLVFSLLLMAMGLLLAWRILVVGLGDHFARKAQLGDKEAVDSALMWNSNNPKALFLKGYYLRDKDPKSAMELLRQAIVLNPGDGPAMQSLAWLLLKQQQPEQADGMMLLAVERMPASKTIHLQAAEYWLSRGKIDRAVENWATALELDSKLGARIYPMLARLAENPATLGVLKKLLQAPPPWWDDFFEYLATNTRKLETLVNVATLRHATEKPLSGRERELLVERLQKEAQWPEAYLVWINGLTPEQHRYLGSVFDGGFEIPPGKGGFFWQFPENNAWLIRRKHTYGSEGEKSLHILYKGSNTPVKQVYQYLLLGKGEYLLQLRFRVDRLRIASGLHWVVRCAGGEERILGSTTPLVGASDWDLQQLHFKVPNTRDCRGQLLRLEISDAQGDSQSVEGEVWFDRFSIRKLP</sequence>
<dbReference type="Pfam" id="PF14559">
    <property type="entry name" value="TPR_19"/>
    <property type="match status" value="1"/>
</dbReference>